<evidence type="ECO:0000256" key="1">
    <source>
        <dbReference type="ARBA" id="ARBA00004613"/>
    </source>
</evidence>
<dbReference type="SUPFAM" id="SSF48201">
    <property type="entry name" value="Uteroglobin-like"/>
    <property type="match status" value="1"/>
</dbReference>
<dbReference type="PROSITE" id="PS51311">
    <property type="entry name" value="SCGB"/>
    <property type="match status" value="1"/>
</dbReference>
<evidence type="ECO:0000256" key="2">
    <source>
        <dbReference type="ARBA" id="ARBA00022525"/>
    </source>
</evidence>
<dbReference type="Pfam" id="PF01099">
    <property type="entry name" value="Uteroglobin"/>
    <property type="match status" value="1"/>
</dbReference>
<evidence type="ECO:0000256" key="3">
    <source>
        <dbReference type="ARBA" id="ARBA00022729"/>
    </source>
</evidence>
<evidence type="ECO:0000256" key="5">
    <source>
        <dbReference type="SAM" id="SignalP"/>
    </source>
</evidence>
<dbReference type="InterPro" id="IPR035960">
    <property type="entry name" value="Secretoglobin_sf"/>
</dbReference>
<name>G7NCU7_MACMU</name>
<accession>G7NCU7</accession>
<proteinExistence type="inferred from homology"/>
<reference evidence="6" key="1">
    <citation type="journal article" date="2011" name="Nat. Biotechnol.">
        <title>Genome sequencing and comparison of two nonhuman primate animal models, the cynomolgus and Chinese rhesus macaques.</title>
        <authorList>
            <person name="Yan G."/>
            <person name="Zhang G."/>
            <person name="Fang X."/>
            <person name="Zhang Y."/>
            <person name="Li C."/>
            <person name="Ling F."/>
            <person name="Cooper D.N."/>
            <person name="Li Q."/>
            <person name="Li Y."/>
            <person name="van Gool A.J."/>
            <person name="Du H."/>
            <person name="Chen J."/>
            <person name="Chen R."/>
            <person name="Zhang P."/>
            <person name="Huang Z."/>
            <person name="Thompson J.R."/>
            <person name="Meng Y."/>
            <person name="Bai Y."/>
            <person name="Wang J."/>
            <person name="Zhuo M."/>
            <person name="Wang T."/>
            <person name="Huang Y."/>
            <person name="Wei L."/>
            <person name="Li J."/>
            <person name="Wang Z."/>
            <person name="Hu H."/>
            <person name="Yang P."/>
            <person name="Le L."/>
            <person name="Stenson P.D."/>
            <person name="Li B."/>
            <person name="Liu X."/>
            <person name="Ball E.V."/>
            <person name="An N."/>
            <person name="Huang Q."/>
            <person name="Zhang Y."/>
            <person name="Fan W."/>
            <person name="Zhang X."/>
            <person name="Li Y."/>
            <person name="Wang W."/>
            <person name="Katze M.G."/>
            <person name="Su B."/>
            <person name="Nielsen R."/>
            <person name="Yang H."/>
            <person name="Wang J."/>
            <person name="Wang X."/>
            <person name="Wang J."/>
        </authorList>
    </citation>
    <scope>NUCLEOTIDE SEQUENCE [LARGE SCALE GENOMIC DNA]</scope>
    <source>
        <strain evidence="6">CR-5</strain>
    </source>
</reference>
<organism evidence="6">
    <name type="scientific">Macaca mulatta</name>
    <name type="common">Rhesus macaque</name>
    <dbReference type="NCBI Taxonomy" id="9544"/>
    <lineage>
        <taxon>Eukaryota</taxon>
        <taxon>Metazoa</taxon>
        <taxon>Chordata</taxon>
        <taxon>Craniata</taxon>
        <taxon>Vertebrata</taxon>
        <taxon>Euteleostomi</taxon>
        <taxon>Mammalia</taxon>
        <taxon>Eutheria</taxon>
        <taxon>Euarchontoglires</taxon>
        <taxon>Primates</taxon>
        <taxon>Haplorrhini</taxon>
        <taxon>Catarrhini</taxon>
        <taxon>Cercopithecidae</taxon>
        <taxon>Cercopithecinae</taxon>
        <taxon>Macaca</taxon>
    </lineage>
</organism>
<dbReference type="InterPro" id="IPR016126">
    <property type="entry name" value="Secretoglobin"/>
</dbReference>
<dbReference type="AlphaFoldDB" id="G7NCU7"/>
<evidence type="ECO:0000256" key="4">
    <source>
        <dbReference type="ARBA" id="ARBA00038364"/>
    </source>
</evidence>
<dbReference type="Proteomes" id="UP000013456">
    <property type="component" value="Chromosome 14"/>
</dbReference>
<sequence>MRLSVCLLLVTLALCCYQANAVVCPALFSEISGFSFINEPVFKLKLAKYDAPPEAVAAILEVKKCTDQISLEKHLLIEKVQNSAQLRTASC</sequence>
<dbReference type="PANTHER" id="PTHR11332:SF10">
    <property type="entry name" value="SECRETOGLOBIN FAMILY 1D MEMBER 2"/>
    <property type="match status" value="1"/>
</dbReference>
<feature type="chain" id="PRO_5008958677" evidence="5">
    <location>
        <begin position="22"/>
        <end position="91"/>
    </location>
</feature>
<keyword evidence="2" id="KW-0964">Secreted</keyword>
<dbReference type="EMBL" id="CM001266">
    <property type="protein sequence ID" value="EHH22791.1"/>
    <property type="molecule type" value="Genomic_DNA"/>
</dbReference>
<feature type="non-terminal residue" evidence="6">
    <location>
        <position position="91"/>
    </location>
</feature>
<protein>
    <submittedName>
        <fullName evidence="6">Lipophilin-B</fullName>
    </submittedName>
</protein>
<keyword evidence="3 5" id="KW-0732">Signal</keyword>
<gene>
    <name evidence="6" type="ORF">EGK_06120</name>
</gene>
<evidence type="ECO:0000313" key="6">
    <source>
        <dbReference type="EMBL" id="EHH22791.1"/>
    </source>
</evidence>
<feature type="signal peptide" evidence="5">
    <location>
        <begin position="1"/>
        <end position="21"/>
    </location>
</feature>
<comment type="similarity">
    <text evidence="4">Belongs to the secretoglobin family. Lipophilin subfamily.</text>
</comment>
<dbReference type="GO" id="GO:0005576">
    <property type="term" value="C:extracellular region"/>
    <property type="evidence" value="ECO:0007669"/>
    <property type="project" value="UniProtKB-SubCell"/>
</dbReference>
<comment type="subcellular location">
    <subcellularLocation>
        <location evidence="1">Secreted</location>
    </subcellularLocation>
</comment>
<dbReference type="PANTHER" id="PTHR11332">
    <property type="entry name" value="SECRETOGLOBIN FAMILY 1D"/>
    <property type="match status" value="1"/>
</dbReference>
<dbReference type="CDD" id="cd00633">
    <property type="entry name" value="Secretoglobin"/>
    <property type="match status" value="1"/>
</dbReference>